<feature type="compositionally biased region" description="Basic and acidic residues" evidence="1">
    <location>
        <begin position="99"/>
        <end position="128"/>
    </location>
</feature>
<reference evidence="3 4" key="1">
    <citation type="submission" date="2019-05" db="EMBL/GenBank/DDBJ databases">
        <title>Another draft genome of Portunus trituberculatus and its Hox gene families provides insights of decapod evolution.</title>
        <authorList>
            <person name="Jeong J.-H."/>
            <person name="Song I."/>
            <person name="Kim S."/>
            <person name="Choi T."/>
            <person name="Kim D."/>
            <person name="Ryu S."/>
            <person name="Kim W."/>
        </authorList>
    </citation>
    <scope>NUCLEOTIDE SEQUENCE [LARGE SCALE GENOMIC DNA]</scope>
    <source>
        <tissue evidence="3">Muscle</tissue>
    </source>
</reference>
<evidence type="ECO:0000313" key="3">
    <source>
        <dbReference type="EMBL" id="MPC20500.1"/>
    </source>
</evidence>
<organism evidence="3 4">
    <name type="scientific">Portunus trituberculatus</name>
    <name type="common">Swimming crab</name>
    <name type="synonym">Neptunus trituberculatus</name>
    <dbReference type="NCBI Taxonomy" id="210409"/>
    <lineage>
        <taxon>Eukaryota</taxon>
        <taxon>Metazoa</taxon>
        <taxon>Ecdysozoa</taxon>
        <taxon>Arthropoda</taxon>
        <taxon>Crustacea</taxon>
        <taxon>Multicrustacea</taxon>
        <taxon>Malacostraca</taxon>
        <taxon>Eumalacostraca</taxon>
        <taxon>Eucarida</taxon>
        <taxon>Decapoda</taxon>
        <taxon>Pleocyemata</taxon>
        <taxon>Brachyura</taxon>
        <taxon>Eubrachyura</taxon>
        <taxon>Portunoidea</taxon>
        <taxon>Portunidae</taxon>
        <taxon>Portuninae</taxon>
        <taxon>Portunus</taxon>
    </lineage>
</organism>
<feature type="compositionally biased region" description="Basic and acidic residues" evidence="1">
    <location>
        <begin position="66"/>
        <end position="76"/>
    </location>
</feature>
<dbReference type="EMBL" id="VSRR010000877">
    <property type="protein sequence ID" value="MPC20500.1"/>
    <property type="molecule type" value="Genomic_DNA"/>
</dbReference>
<comment type="caution">
    <text evidence="3">The sequence shown here is derived from an EMBL/GenBank/DDBJ whole genome shotgun (WGS) entry which is preliminary data.</text>
</comment>
<evidence type="ECO:0000256" key="1">
    <source>
        <dbReference type="SAM" id="MobiDB-lite"/>
    </source>
</evidence>
<feature type="region of interest" description="Disordered" evidence="1">
    <location>
        <begin position="60"/>
        <end position="166"/>
    </location>
</feature>
<gene>
    <name evidence="3" type="ORF">E2C01_013446</name>
</gene>
<evidence type="ECO:0000313" key="4">
    <source>
        <dbReference type="Proteomes" id="UP000324222"/>
    </source>
</evidence>
<feature type="signal peptide" evidence="2">
    <location>
        <begin position="1"/>
        <end position="22"/>
    </location>
</feature>
<feature type="chain" id="PRO_5022929496" description="Secreted protein" evidence="2">
    <location>
        <begin position="23"/>
        <end position="180"/>
    </location>
</feature>
<keyword evidence="2" id="KW-0732">Signal</keyword>
<proteinExistence type="predicted"/>
<accession>A0A5B7DGN4</accession>
<dbReference type="AlphaFoldDB" id="A0A5B7DGN4"/>
<evidence type="ECO:0008006" key="5">
    <source>
        <dbReference type="Google" id="ProtNLM"/>
    </source>
</evidence>
<dbReference type="Proteomes" id="UP000324222">
    <property type="component" value="Unassembled WGS sequence"/>
</dbReference>
<sequence>MTVVVMTMVGMVVVMSGSGCAAVRRLWNGLSFPPPGRPMAHRHAYMDNTRTSRLWVGRGQAGTGETQDRCGVEKRKQQYKQRREGKRSTGNEGLINNGAERERDHRGRACRTDQAHYTRRKGKEDNRSSCDSLPRPCAGAAAGTRLLPSPAPSGAANWGGEVGGGEGGWKLRLSGQRCRG</sequence>
<name>A0A5B7DGN4_PORTR</name>
<evidence type="ECO:0000256" key="2">
    <source>
        <dbReference type="SAM" id="SignalP"/>
    </source>
</evidence>
<keyword evidence="4" id="KW-1185">Reference proteome</keyword>
<protein>
    <recommendedName>
        <fullName evidence="5">Secreted protein</fullName>
    </recommendedName>
</protein>